<accession>A0A5P1F4Q2</accession>
<reference evidence="5" key="1">
    <citation type="journal article" date="2017" name="Nat. Commun.">
        <title>The asparagus genome sheds light on the origin and evolution of a young Y chromosome.</title>
        <authorList>
            <person name="Harkess A."/>
            <person name="Zhou J."/>
            <person name="Xu C."/>
            <person name="Bowers J.E."/>
            <person name="Van der Hulst R."/>
            <person name="Ayyampalayam S."/>
            <person name="Mercati F."/>
            <person name="Riccardi P."/>
            <person name="McKain M.R."/>
            <person name="Kakrana A."/>
            <person name="Tang H."/>
            <person name="Ray J."/>
            <person name="Groenendijk J."/>
            <person name="Arikit S."/>
            <person name="Mathioni S.M."/>
            <person name="Nakano M."/>
            <person name="Shan H."/>
            <person name="Telgmann-Rauber A."/>
            <person name="Kanno A."/>
            <person name="Yue Z."/>
            <person name="Chen H."/>
            <person name="Li W."/>
            <person name="Chen Y."/>
            <person name="Xu X."/>
            <person name="Zhang Y."/>
            <person name="Luo S."/>
            <person name="Chen H."/>
            <person name="Gao J."/>
            <person name="Mao Z."/>
            <person name="Pires J.C."/>
            <person name="Luo M."/>
            <person name="Kudrna D."/>
            <person name="Wing R.A."/>
            <person name="Meyers B.C."/>
            <person name="Yi K."/>
            <person name="Kong H."/>
            <person name="Lavrijsen P."/>
            <person name="Sunseri F."/>
            <person name="Falavigna A."/>
            <person name="Ye Y."/>
            <person name="Leebens-Mack J.H."/>
            <person name="Chen G."/>
        </authorList>
    </citation>
    <scope>NUCLEOTIDE SEQUENCE [LARGE SCALE GENOMIC DNA]</scope>
    <source>
        <strain evidence="5">cv. DH0086</strain>
    </source>
</reference>
<dbReference type="PANTHER" id="PTHR42647">
    <property type="entry name" value="SBP (S-RIBONUCLEASE BINDING PROTEIN) FAMILY PROTEIN"/>
    <property type="match status" value="1"/>
</dbReference>
<evidence type="ECO:0008006" key="6">
    <source>
        <dbReference type="Google" id="ProtNLM"/>
    </source>
</evidence>
<dbReference type="PIRSF" id="PIRSF036836">
    <property type="entry name" value="RNase_bind_SBP1"/>
    <property type="match status" value="1"/>
</dbReference>
<evidence type="ECO:0000313" key="5">
    <source>
        <dbReference type="Proteomes" id="UP000243459"/>
    </source>
</evidence>
<keyword evidence="5" id="KW-1185">Reference proteome</keyword>
<dbReference type="GO" id="GO:0004842">
    <property type="term" value="F:ubiquitin-protein transferase activity"/>
    <property type="evidence" value="ECO:0007669"/>
    <property type="project" value="TreeGrafter"/>
</dbReference>
<sequence length="222" mass="24716">MMTIQAYSFPSMEDFNQSFQFEQQQINAEMKMVMPMEQTLGSLVEKQSQEVDHYLNLQSNLLRMSILHHCKHQFASLIRRLEAKAHLLIRKKDEELAVITNKAMQLEFCLQRIEQDKETWKRAAGESEALVISLNKALEQLQGPCLSSNGGKGGEEIEKGEEISSTADNGGSGFCRICGVRSSCVLLLPCRHVCCCQVCDACVGACPVCESAKDGSVEVFFA</sequence>
<dbReference type="Gene3D" id="3.30.40.10">
    <property type="entry name" value="Zinc/RING finger domain, C3HC4 (zinc finger)"/>
    <property type="match status" value="1"/>
</dbReference>
<dbReference type="InterPro" id="IPR013083">
    <property type="entry name" value="Znf_RING/FYVE/PHD"/>
</dbReference>
<dbReference type="Gramene" id="ONK71631">
    <property type="protein sequence ID" value="ONK71631"/>
    <property type="gene ID" value="A4U43_C04F10690"/>
</dbReference>
<dbReference type="EMBL" id="CM007384">
    <property type="protein sequence ID" value="ONK71631.1"/>
    <property type="molecule type" value="Genomic_DNA"/>
</dbReference>
<dbReference type="Pfam" id="PF13920">
    <property type="entry name" value="zf-C3HC4_3"/>
    <property type="match status" value="1"/>
</dbReference>
<dbReference type="PANTHER" id="PTHR42647:SF22">
    <property type="entry name" value="BOI-RELATED E3 UBIQUITIN-PROTEIN LIGASE 2-RELATED"/>
    <property type="match status" value="1"/>
</dbReference>
<proteinExistence type="predicted"/>
<keyword evidence="3" id="KW-0862">Zinc</keyword>
<keyword evidence="1" id="KW-0479">Metal-binding</keyword>
<dbReference type="GO" id="GO:0008270">
    <property type="term" value="F:zinc ion binding"/>
    <property type="evidence" value="ECO:0007669"/>
    <property type="project" value="UniProtKB-KW"/>
</dbReference>
<evidence type="ECO:0000256" key="1">
    <source>
        <dbReference type="ARBA" id="ARBA00022723"/>
    </source>
</evidence>
<organism evidence="4 5">
    <name type="scientific">Asparagus officinalis</name>
    <name type="common">Garden asparagus</name>
    <dbReference type="NCBI Taxonomy" id="4686"/>
    <lineage>
        <taxon>Eukaryota</taxon>
        <taxon>Viridiplantae</taxon>
        <taxon>Streptophyta</taxon>
        <taxon>Embryophyta</taxon>
        <taxon>Tracheophyta</taxon>
        <taxon>Spermatophyta</taxon>
        <taxon>Magnoliopsida</taxon>
        <taxon>Liliopsida</taxon>
        <taxon>Asparagales</taxon>
        <taxon>Asparagaceae</taxon>
        <taxon>Asparagoideae</taxon>
        <taxon>Asparagus</taxon>
    </lineage>
</organism>
<gene>
    <name evidence="4" type="ORF">A4U43_C04F10690</name>
</gene>
<dbReference type="OrthoDB" id="1711136at2759"/>
<name>A0A5P1F4Q2_ASPOF</name>
<dbReference type="Proteomes" id="UP000243459">
    <property type="component" value="Chromosome 4"/>
</dbReference>
<evidence type="ECO:0000313" key="4">
    <source>
        <dbReference type="EMBL" id="ONK71631.1"/>
    </source>
</evidence>
<dbReference type="AlphaFoldDB" id="A0A5P1F4Q2"/>
<dbReference type="OMA" id="CCGSCDR"/>
<keyword evidence="2" id="KW-0863">Zinc-finger</keyword>
<evidence type="ECO:0000256" key="3">
    <source>
        <dbReference type="ARBA" id="ARBA00022833"/>
    </source>
</evidence>
<protein>
    <recommendedName>
        <fullName evidence="6">RING-type domain-containing protein</fullName>
    </recommendedName>
</protein>
<evidence type="ECO:0000256" key="2">
    <source>
        <dbReference type="ARBA" id="ARBA00022771"/>
    </source>
</evidence>